<name>A0A9P3F962_9PEZI</name>
<feature type="repeat" description="ANK" evidence="3">
    <location>
        <begin position="969"/>
        <end position="1001"/>
    </location>
</feature>
<feature type="repeat" description="ANK" evidence="3">
    <location>
        <begin position="1390"/>
        <end position="1422"/>
    </location>
</feature>
<dbReference type="InterPro" id="IPR056884">
    <property type="entry name" value="NPHP3-like_N"/>
</dbReference>
<feature type="repeat" description="ANK" evidence="3">
    <location>
        <begin position="1282"/>
        <end position="1314"/>
    </location>
</feature>
<dbReference type="Pfam" id="PF00023">
    <property type="entry name" value="Ank"/>
    <property type="match status" value="1"/>
</dbReference>
<organism evidence="7 8">
    <name type="scientific">Cercospora kikuchii</name>
    <dbReference type="NCBI Taxonomy" id="84275"/>
    <lineage>
        <taxon>Eukaryota</taxon>
        <taxon>Fungi</taxon>
        <taxon>Dikarya</taxon>
        <taxon>Ascomycota</taxon>
        <taxon>Pezizomycotina</taxon>
        <taxon>Dothideomycetes</taxon>
        <taxon>Dothideomycetidae</taxon>
        <taxon>Mycosphaerellales</taxon>
        <taxon>Mycosphaerellaceae</taxon>
        <taxon>Cercospora</taxon>
    </lineage>
</organism>
<dbReference type="InterPro" id="IPR002110">
    <property type="entry name" value="Ankyrin_rpt"/>
</dbReference>
<dbReference type="InterPro" id="IPR036770">
    <property type="entry name" value="Ankyrin_rpt-contain_sf"/>
</dbReference>
<dbReference type="PROSITE" id="PS50088">
    <property type="entry name" value="ANK_REPEAT"/>
    <property type="match status" value="6"/>
</dbReference>
<evidence type="ECO:0000256" key="5">
    <source>
        <dbReference type="SAM" id="MobiDB-lite"/>
    </source>
</evidence>
<dbReference type="PANTHER" id="PTHR24198">
    <property type="entry name" value="ANKYRIN REPEAT AND PROTEIN KINASE DOMAIN-CONTAINING PROTEIN"/>
    <property type="match status" value="1"/>
</dbReference>
<evidence type="ECO:0000313" key="7">
    <source>
        <dbReference type="EMBL" id="GIZ38926.1"/>
    </source>
</evidence>
<evidence type="ECO:0000313" key="8">
    <source>
        <dbReference type="Proteomes" id="UP000825890"/>
    </source>
</evidence>
<feature type="coiled-coil region" evidence="4">
    <location>
        <begin position="1582"/>
        <end position="1699"/>
    </location>
</feature>
<gene>
    <name evidence="7" type="ORF">CKM354_000232400</name>
</gene>
<comment type="caution">
    <text evidence="7">The sequence shown here is derived from an EMBL/GenBank/DDBJ whole genome shotgun (WGS) entry which is preliminary data.</text>
</comment>
<dbReference type="SUPFAM" id="SSF53474">
    <property type="entry name" value="alpha/beta-Hydrolases"/>
    <property type="match status" value="1"/>
</dbReference>
<dbReference type="GO" id="GO:0005737">
    <property type="term" value="C:cytoplasm"/>
    <property type="evidence" value="ECO:0007669"/>
    <property type="project" value="TreeGrafter"/>
</dbReference>
<keyword evidence="2 3" id="KW-0040">ANK repeat</keyword>
<sequence>MSIEFEDRVTKQTQIYRQLGQGLRIFHEHQHPEVDILAVPGLGANPEESWTWTAPAKKDVGRAKSKRILADSEPSDGDAGSSRKFNWIRDKDGLASLFPKSRIMLYDYASAWKGDRKVRATMKSICMWLLDDLWERRKAGTAAGRPIIFIGHSMGGVVIAKTLCMARARREYEAILTCTVGCAFFGAPFQGSDMAKIALMYSSVFGHDAYESLLSFMRTEKNDTLEEVTNDFVEISNKLVPPINLFCAYEQVPTAVSYSERMGPVFYQNKALKAGAKAILDFGGAAFATGTHFVEKESAILQGSHECGLAADHRDLIKFESIASEKFSTVRRALVTMVQMAKTTARKRAMLSGQSLLSQRTIQQVRETLEGVDMRLKFRTKINQRPISSWLESIPVYQSWLTPASACRQDSSYLWLRGGAGLGKTSASLAAIQHVSKDQAHDQQLESSKGHGENLLAYFLCEWTPGCNTAEELLQSLITQIINQDEALAQHGARWFVPNTRYRGAGDRNAPGITEDIGASGAKATTTVDNLWRCLQDMIEDPAVNNIHVIINNIHLLETNSSTNALLAKLRGDADTLKQQAQVPQRVRWLITSRNDRHISQHLTAASVFLVDLENDHEYGAALNTAKRQHARDAVSRLRTSKSYSSDLAYYVRNSIDSLSADTAWIDVLCILLEAMPEDSSSLGIRKWVKEVSGHNIRKLIDNAWEAILNQSGDARLEVEELLQALTIAYEPPTMADLAVLTGIDDLTRLSALVHLCAPVIELVSAGEHKGKINFTHPEFALRLSSTYHGHPEMLDNPQKRRYHGLMAMRCFKYIQTSAKVVSSRERLANVASKLVRSATVSVRVNEGNVLEVTNDDDGIHGANVLTGTSTSNPCPYPIKYLFQHLSEGFADVAHDLCEDDPDFWGQDSNLRSAWLREYQTLTTDFKDIETRGMSALHIAAGIGAKELVSILVGKNGKSALAWKSEDGMTASQLHTAAFKGETDVVDALLRAGADIEAGEGSSGTALHLAALRGNCQSMALLINQGANINALNEKHGPVINAAILSGTVDAVKRIMDCDVHFDLDYSQYEAPLSLSARILDSPVFADILQNGRDKWLQNAKLLDQALISASYNAPVESVRILLKFPHSYTNNTMEKAILSAAKEKKWHSVNELLDHVIADNNSGHSWNFNVDDAFHLAATTREENLEILNKLWVFSKQSITPNVRDFSLYQATVMKKDKTVIWLLETCKANANATADKSDLVDPTNALPVADYSTPLNAAASNGMADLVKSLLEKGANIDGDSGYALHLAASQGHETVVQILLAHGAAVDKEVANSEELGFFSSTALQAACENNKIGVIKILLAHRANPNLGGGASSNPITAATERGLPEVLHLLLQDKRIDVNVTGGSEQSTPLINAATHMPTDAVKSLVEHGADVNALNARGDNALIMAAQKGGKATVELLCSHGADVTYRSPQRGLPIQVAAESLNALCAHVLAERMADMIETYREKINIDTGVAKQRDIDIETLEERLEEAREAMEIAKNDAELHRLEKTQLESMGALQGQTYDSIMQQSKVIQTERAELQKQYDASKGQLGLANETILRFKNLLEEERQKNADLRKRQGFVALQEERNNALEMLEQHKTAASNQTEREKQMREQLTSEIALLRSEIQMLQSELSSVQTAVQTAVNNTEMAEQDKRSLQSEFEALQLHAQELKDTLATVQAAASKATPAPTPTLEAPKLPERPTPAAVDDYFNADDTDAANPPAPDTSSDDAAASAPIPLVSSPVTANGSSPGMSPGQQVASPRAPGTSHFKTIHGTHRPDGSLGGYRRDASLRRQTSDGVYASSIRNGLGGGIRTLSGSASRQSLSGGRGSFSREASIEEEQGHAKQNGVADFQQQNHARQVGRGDWPQQNHAKPNGVGDWPQQNHAQNGQGAWPQQTSAGWNGVGDWPKQNQTPRARNGDDGRYYRVV</sequence>
<accession>A0A9P3F962</accession>
<dbReference type="Gene3D" id="3.40.50.1820">
    <property type="entry name" value="alpha/beta hydrolase"/>
    <property type="match status" value="1"/>
</dbReference>
<feature type="repeat" description="ANK" evidence="3">
    <location>
        <begin position="1002"/>
        <end position="1034"/>
    </location>
</feature>
<feature type="repeat" description="ANK" evidence="3">
    <location>
        <begin position="1423"/>
        <end position="1455"/>
    </location>
</feature>
<proteinExistence type="predicted"/>
<feature type="compositionally biased region" description="Polar residues" evidence="5">
    <location>
        <begin position="1907"/>
        <end position="1926"/>
    </location>
</feature>
<dbReference type="InterPro" id="IPR029058">
    <property type="entry name" value="AB_hydrolase_fold"/>
</dbReference>
<evidence type="ECO:0000256" key="3">
    <source>
        <dbReference type="PROSITE-ProRule" id="PRU00023"/>
    </source>
</evidence>
<dbReference type="Pfam" id="PF12796">
    <property type="entry name" value="Ank_2"/>
    <property type="match status" value="3"/>
</dbReference>
<protein>
    <recommendedName>
        <fullName evidence="6">Nephrocystin 3-like N-terminal domain-containing protein</fullName>
    </recommendedName>
</protein>
<dbReference type="Gene3D" id="1.25.40.20">
    <property type="entry name" value="Ankyrin repeat-containing domain"/>
    <property type="match status" value="3"/>
</dbReference>
<feature type="compositionally biased region" description="Basic and acidic residues" evidence="5">
    <location>
        <begin position="1811"/>
        <end position="1821"/>
    </location>
</feature>
<keyword evidence="1" id="KW-0677">Repeat</keyword>
<dbReference type="SUPFAM" id="SSF48403">
    <property type="entry name" value="Ankyrin repeat"/>
    <property type="match status" value="2"/>
</dbReference>
<evidence type="ECO:0000256" key="4">
    <source>
        <dbReference type="SAM" id="Coils"/>
    </source>
</evidence>
<dbReference type="PANTHER" id="PTHR24198:SF165">
    <property type="entry name" value="ANKYRIN REPEAT-CONTAINING PROTEIN-RELATED"/>
    <property type="match status" value="1"/>
</dbReference>
<dbReference type="EMBL" id="BOLY01000002">
    <property type="protein sequence ID" value="GIZ38926.1"/>
    <property type="molecule type" value="Genomic_DNA"/>
</dbReference>
<feature type="compositionally biased region" description="Polar residues" evidence="5">
    <location>
        <begin position="1841"/>
        <end position="1851"/>
    </location>
</feature>
<feature type="compositionally biased region" description="Low complexity" evidence="5">
    <location>
        <begin position="1750"/>
        <end position="1761"/>
    </location>
</feature>
<feature type="compositionally biased region" description="Polar residues" evidence="5">
    <location>
        <begin position="1767"/>
        <end position="1785"/>
    </location>
</feature>
<feature type="domain" description="Nephrocystin 3-like N-terminal" evidence="6">
    <location>
        <begin position="389"/>
        <end position="494"/>
    </location>
</feature>
<feature type="repeat" description="ANK" evidence="3">
    <location>
        <begin position="1252"/>
        <end position="1284"/>
    </location>
</feature>
<dbReference type="Pfam" id="PF24883">
    <property type="entry name" value="NPHP3_N"/>
    <property type="match status" value="1"/>
</dbReference>
<feature type="compositionally biased region" description="Low complexity" evidence="5">
    <location>
        <begin position="1705"/>
        <end position="1721"/>
    </location>
</feature>
<feature type="coiled-coil region" evidence="4">
    <location>
        <begin position="1498"/>
        <end position="1532"/>
    </location>
</feature>
<feature type="compositionally biased region" description="Basic and acidic residues" evidence="5">
    <location>
        <begin position="1943"/>
        <end position="1954"/>
    </location>
</feature>
<reference evidence="7 8" key="1">
    <citation type="submission" date="2021-01" db="EMBL/GenBank/DDBJ databases">
        <title>Cercospora kikuchii MAFF 305040 whole genome shotgun sequence.</title>
        <authorList>
            <person name="Kashiwa T."/>
            <person name="Suzuki T."/>
        </authorList>
    </citation>
    <scope>NUCLEOTIDE SEQUENCE [LARGE SCALE GENOMIC DNA]</scope>
    <source>
        <strain evidence="7 8">MAFF 305040</strain>
    </source>
</reference>
<dbReference type="PROSITE" id="PS50297">
    <property type="entry name" value="ANK_REP_REGION"/>
    <property type="match status" value="5"/>
</dbReference>
<dbReference type="OrthoDB" id="427518at2759"/>
<feature type="region of interest" description="Disordered" evidence="5">
    <location>
        <begin position="63"/>
        <end position="82"/>
    </location>
</feature>
<dbReference type="RefSeq" id="XP_044653413.1">
    <property type="nucleotide sequence ID" value="XM_044797478.1"/>
</dbReference>
<evidence type="ECO:0000259" key="6">
    <source>
        <dbReference type="Pfam" id="PF24883"/>
    </source>
</evidence>
<feature type="region of interest" description="Disordered" evidence="5">
    <location>
        <begin position="1705"/>
        <end position="1954"/>
    </location>
</feature>
<dbReference type="Proteomes" id="UP000825890">
    <property type="component" value="Unassembled WGS sequence"/>
</dbReference>
<dbReference type="GeneID" id="68287899"/>
<keyword evidence="8" id="KW-1185">Reference proteome</keyword>
<evidence type="ECO:0000256" key="1">
    <source>
        <dbReference type="ARBA" id="ARBA00022737"/>
    </source>
</evidence>
<evidence type="ECO:0000256" key="2">
    <source>
        <dbReference type="ARBA" id="ARBA00023043"/>
    </source>
</evidence>
<dbReference type="SMART" id="SM00248">
    <property type="entry name" value="ANK"/>
    <property type="match status" value="9"/>
</dbReference>
<keyword evidence="4" id="KW-0175">Coiled coil</keyword>